<dbReference type="InterPro" id="IPR009003">
    <property type="entry name" value="Peptidase_S1_PA"/>
</dbReference>
<reference evidence="3" key="2">
    <citation type="submission" date="2019-06" db="EMBL/GenBank/DDBJ databases">
        <title>Genomics analysis of Aphanomyces spp. identifies a new class of oomycete effector associated with host adaptation.</title>
        <authorList>
            <person name="Gaulin E."/>
        </authorList>
    </citation>
    <scope>NUCLEOTIDE SEQUENCE</scope>
    <source>
        <strain evidence="3">CBS 578.67</strain>
    </source>
</reference>
<reference evidence="4 5" key="1">
    <citation type="submission" date="2019-03" db="EMBL/GenBank/DDBJ databases">
        <authorList>
            <person name="Gaulin E."/>
            <person name="Dumas B."/>
        </authorList>
    </citation>
    <scope>NUCLEOTIDE SEQUENCE [LARGE SCALE GENOMIC DNA]</scope>
    <source>
        <strain evidence="4">CBS 568.67</strain>
    </source>
</reference>
<dbReference type="EMBL" id="VJMH01006383">
    <property type="protein sequence ID" value="KAF0690276.1"/>
    <property type="molecule type" value="Genomic_DNA"/>
</dbReference>
<proteinExistence type="predicted"/>
<dbReference type="Proteomes" id="UP000332933">
    <property type="component" value="Unassembled WGS sequence"/>
</dbReference>
<sequence length="407" mass="43339">MQLWSAASLVALLATTVLGDFTATTFGVGCDLGDYPAPAKSCGTPSYAYTIQDNTGSFVILRFRNFNLAPTDYVLLRSLDVNSTTPKLKLSGRKYHGRFDAPPFSATGVAVELYTHASSIWTNTTAALAFDAASSTDTTTTCQGFQVEGYISALLPPSSITPNNNGTNETACGGLDRSIESPCYKYSPVMYYRSKAVARLLVNKGGVYTGCTGWLLGSEGHLLTNSDCIANQAEAAATRFEFMAEAPACPSKMGDIVCNKQLACRGYVWPGTARFVTSNPDLHYTLVQLDKSVVAAYSYLKLRATPGPVATEAIYIVQHQQAWGKRISDKTIQGKAVIEYTTATGDAAYLLDTQPMSGGAPILSANDHTVVALHYGNTKACPNFGVMSNRLASDLVARNAMPANGAA</sequence>
<name>A0A485LBC1_9STRA</name>
<evidence type="ECO:0000256" key="1">
    <source>
        <dbReference type="ARBA" id="ARBA00023026"/>
    </source>
</evidence>
<evidence type="ECO:0000313" key="3">
    <source>
        <dbReference type="EMBL" id="KAF0690276.1"/>
    </source>
</evidence>
<dbReference type="Pfam" id="PF13365">
    <property type="entry name" value="Trypsin_2"/>
    <property type="match status" value="1"/>
</dbReference>
<dbReference type="PANTHER" id="PTHR36234:SF5">
    <property type="entry name" value="LYSYL ENDOPEPTIDASE"/>
    <property type="match status" value="1"/>
</dbReference>
<gene>
    <name evidence="4" type="primary">Aste57867_18302</name>
    <name evidence="3" type="ORF">As57867_018240</name>
    <name evidence="4" type="ORF">ASTE57867_18302</name>
</gene>
<evidence type="ECO:0000313" key="4">
    <source>
        <dbReference type="EMBL" id="VFT95038.1"/>
    </source>
</evidence>
<feature type="signal peptide" evidence="2">
    <location>
        <begin position="1"/>
        <end position="19"/>
    </location>
</feature>
<evidence type="ECO:0000313" key="5">
    <source>
        <dbReference type="Proteomes" id="UP000332933"/>
    </source>
</evidence>
<dbReference type="InterPro" id="IPR043504">
    <property type="entry name" value="Peptidase_S1_PA_chymotrypsin"/>
</dbReference>
<dbReference type="PANTHER" id="PTHR36234">
    <property type="entry name" value="LYSYL ENDOPEPTIDASE"/>
    <property type="match status" value="1"/>
</dbReference>
<feature type="chain" id="PRO_5036116421" evidence="2">
    <location>
        <begin position="20"/>
        <end position="407"/>
    </location>
</feature>
<evidence type="ECO:0000256" key="2">
    <source>
        <dbReference type="SAM" id="SignalP"/>
    </source>
</evidence>
<keyword evidence="1" id="KW-0843">Virulence</keyword>
<dbReference type="EMBL" id="CAADRA010006404">
    <property type="protein sequence ID" value="VFT95038.1"/>
    <property type="molecule type" value="Genomic_DNA"/>
</dbReference>
<organism evidence="4 5">
    <name type="scientific">Aphanomyces stellatus</name>
    <dbReference type="NCBI Taxonomy" id="120398"/>
    <lineage>
        <taxon>Eukaryota</taxon>
        <taxon>Sar</taxon>
        <taxon>Stramenopiles</taxon>
        <taxon>Oomycota</taxon>
        <taxon>Saprolegniomycetes</taxon>
        <taxon>Saprolegniales</taxon>
        <taxon>Verrucalvaceae</taxon>
        <taxon>Aphanomyces</taxon>
    </lineage>
</organism>
<dbReference type="AlphaFoldDB" id="A0A485LBC1"/>
<dbReference type="SUPFAM" id="SSF50494">
    <property type="entry name" value="Trypsin-like serine proteases"/>
    <property type="match status" value="1"/>
</dbReference>
<keyword evidence="5" id="KW-1185">Reference proteome</keyword>
<accession>A0A485LBC1</accession>
<dbReference type="OrthoDB" id="64924at2759"/>
<protein>
    <submittedName>
        <fullName evidence="4">Aste57867_18302 protein</fullName>
    </submittedName>
</protein>
<keyword evidence="2" id="KW-0732">Signal</keyword>
<dbReference type="Gene3D" id="2.40.10.10">
    <property type="entry name" value="Trypsin-like serine proteases"/>
    <property type="match status" value="2"/>
</dbReference>